<feature type="domain" description="Heparinase II/III-like C-terminal" evidence="5">
    <location>
        <begin position="310"/>
        <end position="511"/>
    </location>
</feature>
<evidence type="ECO:0000256" key="2">
    <source>
        <dbReference type="ARBA" id="ARBA00022729"/>
    </source>
</evidence>
<dbReference type="InterPro" id="IPR008929">
    <property type="entry name" value="Chondroitin_lyas"/>
</dbReference>
<comment type="subcellular location">
    <subcellularLocation>
        <location evidence="1">Periplasm</location>
    </subcellularLocation>
</comment>
<keyword evidence="3" id="KW-0574">Periplasm</keyword>
<keyword evidence="8" id="KW-1185">Reference proteome</keyword>
<proteinExistence type="predicted"/>
<dbReference type="Proteomes" id="UP000295741">
    <property type="component" value="Unassembled WGS sequence"/>
</dbReference>
<dbReference type="InterPro" id="IPR012480">
    <property type="entry name" value="Hepar_II_III_C"/>
</dbReference>
<comment type="caution">
    <text evidence="7">The sequence shown here is derived from an EMBL/GenBank/DDBJ whole genome shotgun (WGS) entry which is preliminary data.</text>
</comment>
<evidence type="ECO:0000313" key="7">
    <source>
        <dbReference type="EMBL" id="TDO26923.1"/>
    </source>
</evidence>
<keyword evidence="4" id="KW-0456">Lyase</keyword>
<dbReference type="PANTHER" id="PTHR39210:SF1">
    <property type="entry name" value="HEPARIN-SULFATE LYASE"/>
    <property type="match status" value="1"/>
</dbReference>
<keyword evidence="2" id="KW-0732">Signal</keyword>
<dbReference type="GO" id="GO:0016829">
    <property type="term" value="F:lyase activity"/>
    <property type="evidence" value="ECO:0007669"/>
    <property type="project" value="UniProtKB-KW"/>
</dbReference>
<dbReference type="AlphaFoldDB" id="A0A4R6IW45"/>
<evidence type="ECO:0000256" key="1">
    <source>
        <dbReference type="ARBA" id="ARBA00004418"/>
    </source>
</evidence>
<organism evidence="7 8">
    <name type="scientific">Sediminibacterium goheungense</name>
    <dbReference type="NCBI Taxonomy" id="1086393"/>
    <lineage>
        <taxon>Bacteria</taxon>
        <taxon>Pseudomonadati</taxon>
        <taxon>Bacteroidota</taxon>
        <taxon>Chitinophagia</taxon>
        <taxon>Chitinophagales</taxon>
        <taxon>Chitinophagaceae</taxon>
        <taxon>Sediminibacterium</taxon>
    </lineage>
</organism>
<feature type="domain" description="Heparin-sulfate lyase N-terminal" evidence="6">
    <location>
        <begin position="159"/>
        <end position="301"/>
    </location>
</feature>
<sequence>MLLRFLRLFHTLRYIKRIQWQYQLWYRVKNRFISIHWYRKYLQRNFATLDVEVSSILCSTQKEYFGCNRFEFIGLKQSFGDSIDWNYQNHGKLWNYNLQYFSYLLDETLPSEERLRLLKDFSYQLLSSHVQPEPYPVSLRVINTLLFHSRYPITDTVVLEALQKQIDYLDHNLEYHLLANHLLENAFSLFIASIYLSDRSLYEKSYQLLVTQLDEQILSDGGHYECSVMYQSILLSKLLLCINVARKARSFNINSLAFLEEKAAKMLGWMKTYSFPDGTWALMNDAAENIAPTTQALNQAADILNITPARIVLSDSGFRKMKGSNWEVLIKTGGVQPAYQPGHVHADISSYCLWYNGKQVIVDPGTSTYAISEQRNIERGTSAHNTISFNGLNQSDVWGGFRVGKRAMVKNIENNLDGIQLLIEHFFDSNCKHNRKFIKQDEHSFIIEDEIQHPFSMSLISNGNIQFASGISINHQDDTLTYDGLTIRLTGVNNISIREGVYALSYHQFQKGIRFEYKASLFSSFTFQFV</sequence>
<dbReference type="OrthoDB" id="7335480at2"/>
<dbReference type="Gene3D" id="2.70.98.70">
    <property type="match status" value="1"/>
</dbReference>
<dbReference type="Pfam" id="PF16889">
    <property type="entry name" value="Hepar_II_III_N"/>
    <property type="match status" value="1"/>
</dbReference>
<dbReference type="RefSeq" id="WP_133474795.1">
    <property type="nucleotide sequence ID" value="NZ_SNWP01000011.1"/>
</dbReference>
<dbReference type="InterPro" id="IPR031680">
    <property type="entry name" value="Hepar_II_III_N"/>
</dbReference>
<dbReference type="Gene3D" id="1.50.10.100">
    <property type="entry name" value="Chondroitin AC/alginate lyase"/>
    <property type="match status" value="1"/>
</dbReference>
<dbReference type="SUPFAM" id="SSF48230">
    <property type="entry name" value="Chondroitin AC/alginate lyase"/>
    <property type="match status" value="1"/>
</dbReference>
<dbReference type="Pfam" id="PF07940">
    <property type="entry name" value="Hepar_II_III_C"/>
    <property type="match status" value="1"/>
</dbReference>
<evidence type="ECO:0000256" key="3">
    <source>
        <dbReference type="ARBA" id="ARBA00022764"/>
    </source>
</evidence>
<evidence type="ECO:0000259" key="5">
    <source>
        <dbReference type="Pfam" id="PF07940"/>
    </source>
</evidence>
<dbReference type="PANTHER" id="PTHR39210">
    <property type="entry name" value="HEPARIN-SULFATE LYASE"/>
    <property type="match status" value="1"/>
</dbReference>
<evidence type="ECO:0000256" key="4">
    <source>
        <dbReference type="ARBA" id="ARBA00023239"/>
    </source>
</evidence>
<gene>
    <name evidence="7" type="ORF">BC659_2238</name>
</gene>
<dbReference type="GO" id="GO:0042597">
    <property type="term" value="C:periplasmic space"/>
    <property type="evidence" value="ECO:0007669"/>
    <property type="project" value="UniProtKB-SubCell"/>
</dbReference>
<evidence type="ECO:0000259" key="6">
    <source>
        <dbReference type="Pfam" id="PF16889"/>
    </source>
</evidence>
<reference evidence="7 8" key="1">
    <citation type="submission" date="2019-03" db="EMBL/GenBank/DDBJ databases">
        <title>Genomic Encyclopedia of Archaeal and Bacterial Type Strains, Phase II (KMG-II): from individual species to whole genera.</title>
        <authorList>
            <person name="Goeker M."/>
        </authorList>
    </citation>
    <scope>NUCLEOTIDE SEQUENCE [LARGE SCALE GENOMIC DNA]</scope>
    <source>
        <strain evidence="7 8">DSM 28323</strain>
    </source>
</reference>
<protein>
    <submittedName>
        <fullName evidence="7">Heparinase II/III-like protein</fullName>
    </submittedName>
</protein>
<name>A0A4R6IW45_9BACT</name>
<accession>A0A4R6IW45</accession>
<dbReference type="EMBL" id="SNWP01000011">
    <property type="protein sequence ID" value="TDO26923.1"/>
    <property type="molecule type" value="Genomic_DNA"/>
</dbReference>
<evidence type="ECO:0000313" key="8">
    <source>
        <dbReference type="Proteomes" id="UP000295741"/>
    </source>
</evidence>